<keyword evidence="6 7" id="KW-0378">Hydrolase</keyword>
<dbReference type="HAMAP" id="MF_00060">
    <property type="entry name" value="SurE"/>
    <property type="match status" value="1"/>
</dbReference>
<evidence type="ECO:0000259" key="8">
    <source>
        <dbReference type="Pfam" id="PF01975"/>
    </source>
</evidence>
<dbReference type="GO" id="GO:0005737">
    <property type="term" value="C:cytoplasm"/>
    <property type="evidence" value="ECO:0007669"/>
    <property type="project" value="UniProtKB-SubCell"/>
</dbReference>
<dbReference type="PANTHER" id="PTHR30457">
    <property type="entry name" value="5'-NUCLEOTIDASE SURE"/>
    <property type="match status" value="1"/>
</dbReference>
<dbReference type="PANTHER" id="PTHR30457:SF12">
    <property type="entry name" value="5'_3'-NUCLEOTIDASE SURE"/>
    <property type="match status" value="1"/>
</dbReference>
<dbReference type="STRING" id="1605367.AFM12_01925"/>
<dbReference type="AlphaFoldDB" id="A0A0P7BWT3"/>
<evidence type="ECO:0000256" key="7">
    <source>
        <dbReference type="HAMAP-Rule" id="MF_00060"/>
    </source>
</evidence>
<dbReference type="NCBIfam" id="TIGR00087">
    <property type="entry name" value="surE"/>
    <property type="match status" value="1"/>
</dbReference>
<dbReference type="Gene3D" id="3.40.1210.10">
    <property type="entry name" value="Survival protein SurE-like phosphatase/nucleotidase"/>
    <property type="match status" value="1"/>
</dbReference>
<dbReference type="EMBL" id="LGTQ01000005">
    <property type="protein sequence ID" value="KPM49398.1"/>
    <property type="molecule type" value="Genomic_DNA"/>
</dbReference>
<dbReference type="InterPro" id="IPR030048">
    <property type="entry name" value="SurE"/>
</dbReference>
<proteinExistence type="inferred from homology"/>
<dbReference type="SUPFAM" id="SSF64167">
    <property type="entry name" value="SurE-like"/>
    <property type="match status" value="1"/>
</dbReference>
<gene>
    <name evidence="7" type="primary">surE</name>
    <name evidence="9" type="ORF">AFM12_01925</name>
</gene>
<evidence type="ECO:0000256" key="2">
    <source>
        <dbReference type="ARBA" id="ARBA00011062"/>
    </source>
</evidence>
<evidence type="ECO:0000313" key="10">
    <source>
        <dbReference type="Proteomes" id="UP000050454"/>
    </source>
</evidence>
<dbReference type="InterPro" id="IPR002828">
    <property type="entry name" value="SurE-like_Pase/nucleotidase"/>
</dbReference>
<dbReference type="Proteomes" id="UP000050454">
    <property type="component" value="Unassembled WGS sequence"/>
</dbReference>
<dbReference type="GO" id="GO:0046872">
    <property type="term" value="F:metal ion binding"/>
    <property type="evidence" value="ECO:0007669"/>
    <property type="project" value="UniProtKB-UniRule"/>
</dbReference>
<dbReference type="GO" id="GO:0004309">
    <property type="term" value="F:exopolyphosphatase activity"/>
    <property type="evidence" value="ECO:0007669"/>
    <property type="project" value="TreeGrafter"/>
</dbReference>
<dbReference type="PATRIC" id="fig|1605367.3.peg.1726"/>
<feature type="domain" description="Survival protein SurE-like phosphatase/nucleotidase" evidence="8">
    <location>
        <begin position="6"/>
        <end position="192"/>
    </location>
</feature>
<feature type="binding site" evidence="7">
    <location>
        <position position="12"/>
    </location>
    <ligand>
        <name>a divalent metal cation</name>
        <dbReference type="ChEBI" id="CHEBI:60240"/>
    </ligand>
</feature>
<comment type="similarity">
    <text evidence="2 7">Belongs to the SurE nucleotidase family.</text>
</comment>
<dbReference type="Pfam" id="PF01975">
    <property type="entry name" value="SurE"/>
    <property type="match status" value="1"/>
</dbReference>
<organism evidence="9 10">
    <name type="scientific">Jiulongibacter sediminis</name>
    <dbReference type="NCBI Taxonomy" id="1605367"/>
    <lineage>
        <taxon>Bacteria</taxon>
        <taxon>Pseudomonadati</taxon>
        <taxon>Bacteroidota</taxon>
        <taxon>Cytophagia</taxon>
        <taxon>Cytophagales</taxon>
        <taxon>Leadbetterellaceae</taxon>
        <taxon>Jiulongibacter</taxon>
    </lineage>
</organism>
<reference evidence="9 10" key="1">
    <citation type="submission" date="2015-07" db="EMBL/GenBank/DDBJ databases">
        <title>The draft genome sequence of Leadbetterella sp. JN14-9.</title>
        <authorList>
            <person name="Liu Y."/>
            <person name="Du J."/>
            <person name="Shao Z."/>
        </authorList>
    </citation>
    <scope>NUCLEOTIDE SEQUENCE [LARGE SCALE GENOMIC DNA]</scope>
    <source>
        <strain evidence="9 10">JN14-9</strain>
    </source>
</reference>
<feature type="binding site" evidence="7">
    <location>
        <position position="42"/>
    </location>
    <ligand>
        <name>a divalent metal cation</name>
        <dbReference type="ChEBI" id="CHEBI:60240"/>
    </ligand>
</feature>
<dbReference type="NCBIfam" id="NF001492">
    <property type="entry name" value="PRK00346.2-2"/>
    <property type="match status" value="1"/>
</dbReference>
<comment type="subcellular location">
    <subcellularLocation>
        <location evidence="7">Cytoplasm</location>
    </subcellularLocation>
</comment>
<keyword evidence="3 7" id="KW-0963">Cytoplasm</keyword>
<protein>
    <recommendedName>
        <fullName evidence="7">5'-nucleotidase SurE</fullName>
        <ecNumber evidence="7">3.1.3.5</ecNumber>
    </recommendedName>
    <alternativeName>
        <fullName evidence="7">Nucleoside 5'-monophosphate phosphohydrolase</fullName>
    </alternativeName>
</protein>
<name>A0A0P7BWT3_9BACT</name>
<evidence type="ECO:0000256" key="4">
    <source>
        <dbReference type="ARBA" id="ARBA00022723"/>
    </source>
</evidence>
<comment type="caution">
    <text evidence="9">The sequence shown here is derived from an EMBL/GenBank/DDBJ whole genome shotgun (WGS) entry which is preliminary data.</text>
</comment>
<evidence type="ECO:0000256" key="3">
    <source>
        <dbReference type="ARBA" id="ARBA00022490"/>
    </source>
</evidence>
<evidence type="ECO:0000256" key="5">
    <source>
        <dbReference type="ARBA" id="ARBA00022741"/>
    </source>
</evidence>
<sequence length="256" mass="28275">MSKPLILVTNDDGITSKGIASLISVVKEIGEVFVVAPDSPNSGMGHAITVDSTIHIKKSNIFGDIDAYECSGTPADCVKLAKHHLLKGRKIDLVVSGVNHGHNASISVIYSGTMAAAREASIEGISAVGFSIDDFHYDADFSHTMPFIRKVCEATIKNGLPKHRALNVNFPKKSEEPIKGMKVVRQTNGFWKEEFDAREDPHGRPYFWMGGEFINHEPESQDTDVWCMENNYVGIVPCKTDMTDYEAIETLKGWKF</sequence>
<keyword evidence="5 7" id="KW-0547">Nucleotide-binding</keyword>
<dbReference type="OrthoDB" id="9780815at2"/>
<evidence type="ECO:0000256" key="6">
    <source>
        <dbReference type="ARBA" id="ARBA00022801"/>
    </source>
</evidence>
<dbReference type="RefSeq" id="WP_055143589.1">
    <property type="nucleotide sequence ID" value="NZ_JXSZ01000005.1"/>
</dbReference>
<keyword evidence="4 7" id="KW-0479">Metal-binding</keyword>
<comment type="cofactor">
    <cofactor evidence="7">
        <name>a divalent metal cation</name>
        <dbReference type="ChEBI" id="CHEBI:60240"/>
    </cofactor>
    <text evidence="7">Binds 1 divalent metal cation per subunit.</text>
</comment>
<feature type="binding site" evidence="7">
    <location>
        <position position="99"/>
    </location>
    <ligand>
        <name>a divalent metal cation</name>
        <dbReference type="ChEBI" id="CHEBI:60240"/>
    </ligand>
</feature>
<comment type="function">
    <text evidence="7">Nucleotidase that shows phosphatase activity on nucleoside 5'-monophosphates.</text>
</comment>
<accession>A0A0P7BWT3</accession>
<dbReference type="EC" id="3.1.3.5" evidence="7"/>
<evidence type="ECO:0000256" key="1">
    <source>
        <dbReference type="ARBA" id="ARBA00000815"/>
    </source>
</evidence>
<dbReference type="GO" id="GO:0008253">
    <property type="term" value="F:5'-nucleotidase activity"/>
    <property type="evidence" value="ECO:0007669"/>
    <property type="project" value="UniProtKB-UniRule"/>
</dbReference>
<keyword evidence="10" id="KW-1185">Reference proteome</keyword>
<feature type="binding site" evidence="7">
    <location>
        <position position="11"/>
    </location>
    <ligand>
        <name>a divalent metal cation</name>
        <dbReference type="ChEBI" id="CHEBI:60240"/>
    </ligand>
</feature>
<dbReference type="InterPro" id="IPR036523">
    <property type="entry name" value="SurE-like_sf"/>
</dbReference>
<comment type="catalytic activity">
    <reaction evidence="1 7">
        <text>a ribonucleoside 5'-phosphate + H2O = a ribonucleoside + phosphate</text>
        <dbReference type="Rhea" id="RHEA:12484"/>
        <dbReference type="ChEBI" id="CHEBI:15377"/>
        <dbReference type="ChEBI" id="CHEBI:18254"/>
        <dbReference type="ChEBI" id="CHEBI:43474"/>
        <dbReference type="ChEBI" id="CHEBI:58043"/>
        <dbReference type="EC" id="3.1.3.5"/>
    </reaction>
</comment>
<dbReference type="GO" id="GO:0000166">
    <property type="term" value="F:nucleotide binding"/>
    <property type="evidence" value="ECO:0007669"/>
    <property type="project" value="UniProtKB-KW"/>
</dbReference>
<dbReference type="GO" id="GO:0008254">
    <property type="term" value="F:3'-nucleotidase activity"/>
    <property type="evidence" value="ECO:0007669"/>
    <property type="project" value="TreeGrafter"/>
</dbReference>
<evidence type="ECO:0000313" key="9">
    <source>
        <dbReference type="EMBL" id="KPM49398.1"/>
    </source>
</evidence>